<sequence length="77" mass="9389">MNWHNFFNDLEKWMQASNTMLQREGLNSDKYWQWMIGTLNVIEQRYNHNPLVVKLLAAIVDYQEKQYNKLPKEDKND</sequence>
<dbReference type="RefSeq" id="WP_153702112.1">
    <property type="nucleotide sequence ID" value="NZ_JAOPJB010000001.1"/>
</dbReference>
<evidence type="ECO:0000313" key="3">
    <source>
        <dbReference type="Proteomes" id="UP000430985"/>
    </source>
</evidence>
<reference evidence="1 3" key="1">
    <citation type="submission" date="2019-11" db="EMBL/GenBank/DDBJ databases">
        <title>Draft genome sequence of 12 host-associated Lactobacillus reuteri rodent strains.</title>
        <authorList>
            <person name="Zhang S."/>
            <person name="Ozcam M."/>
            <person name="Van Pijkeren J.P."/>
        </authorList>
    </citation>
    <scope>NUCLEOTIDE SEQUENCE [LARGE SCALE GENOMIC DNA]</scope>
    <source>
        <strain evidence="1 3">Rat19</strain>
    </source>
</reference>
<dbReference type="AlphaFoldDB" id="A0A6A8CZ57"/>
<organism evidence="1 3">
    <name type="scientific">Limosilactobacillus reuteri</name>
    <name type="common">Lactobacillus reuteri</name>
    <dbReference type="NCBI Taxonomy" id="1598"/>
    <lineage>
        <taxon>Bacteria</taxon>
        <taxon>Bacillati</taxon>
        <taxon>Bacillota</taxon>
        <taxon>Bacilli</taxon>
        <taxon>Lactobacillales</taxon>
        <taxon>Lactobacillaceae</taxon>
        <taxon>Limosilactobacillus</taxon>
    </lineage>
</organism>
<protein>
    <submittedName>
        <fullName evidence="1">Uncharacterized protein</fullName>
    </submittedName>
</protein>
<dbReference type="Proteomes" id="UP000430985">
    <property type="component" value="Unassembled WGS sequence"/>
</dbReference>
<evidence type="ECO:0000313" key="2">
    <source>
        <dbReference type="EMBL" id="MRG68719.1"/>
    </source>
</evidence>
<proteinExistence type="predicted"/>
<evidence type="ECO:0000313" key="1">
    <source>
        <dbReference type="EMBL" id="MRG68669.1"/>
    </source>
</evidence>
<name>A0A6A8CZ57_LIMRT</name>
<comment type="caution">
    <text evidence="1">The sequence shown here is derived from an EMBL/GenBank/DDBJ whole genome shotgun (WGS) entry which is preliminary data.</text>
</comment>
<accession>A0A6A8CZ57</accession>
<dbReference type="EMBL" id="WJNE01000005">
    <property type="protein sequence ID" value="MRG68669.1"/>
    <property type="molecule type" value="Genomic_DNA"/>
</dbReference>
<gene>
    <name evidence="1" type="ORF">GIX83_02125</name>
    <name evidence="2" type="ORF">GIX83_02375</name>
</gene>
<dbReference type="EMBL" id="WJNE01000005">
    <property type="protein sequence ID" value="MRG68719.1"/>
    <property type="molecule type" value="Genomic_DNA"/>
</dbReference>